<comment type="similarity">
    <text evidence="1 5">Belongs to the universal ribosomal protein uL29 family.</text>
</comment>
<gene>
    <name evidence="5" type="primary">rpmC</name>
    <name evidence="6" type="ORF">EVJ47_02490</name>
</gene>
<dbReference type="GO" id="GO:0022625">
    <property type="term" value="C:cytosolic large ribosomal subunit"/>
    <property type="evidence" value="ECO:0007669"/>
    <property type="project" value="TreeGrafter"/>
</dbReference>
<dbReference type="Gene3D" id="1.10.287.310">
    <property type="match status" value="1"/>
</dbReference>
<dbReference type="CDD" id="cd00427">
    <property type="entry name" value="Ribosomal_L29_HIP"/>
    <property type="match status" value="1"/>
</dbReference>
<dbReference type="Proteomes" id="UP000320813">
    <property type="component" value="Unassembled WGS sequence"/>
</dbReference>
<comment type="caution">
    <text evidence="6">The sequence shown here is derived from an EMBL/GenBank/DDBJ whole genome shotgun (WGS) entry which is preliminary data.</text>
</comment>
<evidence type="ECO:0000256" key="4">
    <source>
        <dbReference type="ARBA" id="ARBA00035204"/>
    </source>
</evidence>
<evidence type="ECO:0000256" key="1">
    <source>
        <dbReference type="ARBA" id="ARBA00009254"/>
    </source>
</evidence>
<dbReference type="GO" id="GO:0003735">
    <property type="term" value="F:structural constituent of ribosome"/>
    <property type="evidence" value="ECO:0007669"/>
    <property type="project" value="InterPro"/>
</dbReference>
<dbReference type="PANTHER" id="PTHR10916">
    <property type="entry name" value="60S RIBOSOMAL PROTEIN L35/50S RIBOSOMAL PROTEIN L29"/>
    <property type="match status" value="1"/>
</dbReference>
<evidence type="ECO:0000256" key="2">
    <source>
        <dbReference type="ARBA" id="ARBA00022980"/>
    </source>
</evidence>
<dbReference type="InterPro" id="IPR001854">
    <property type="entry name" value="Ribosomal_uL29"/>
</dbReference>
<name>A0A519BD16_9DELT</name>
<dbReference type="GO" id="GO:0006412">
    <property type="term" value="P:translation"/>
    <property type="evidence" value="ECO:0007669"/>
    <property type="project" value="UniProtKB-UniRule"/>
</dbReference>
<dbReference type="InterPro" id="IPR018254">
    <property type="entry name" value="Ribosomal_uL29_CS"/>
</dbReference>
<dbReference type="FunFam" id="1.10.287.310:FF:000001">
    <property type="entry name" value="50S ribosomal protein L29"/>
    <property type="match status" value="1"/>
</dbReference>
<organism evidence="6 7">
    <name type="scientific">Candidatus Acidulodesulfobacterium ferriphilum</name>
    <dbReference type="NCBI Taxonomy" id="2597223"/>
    <lineage>
        <taxon>Bacteria</taxon>
        <taxon>Deltaproteobacteria</taxon>
        <taxon>Candidatus Acidulodesulfobacterales</taxon>
        <taxon>Candidatus Acidulodesulfobacterium</taxon>
    </lineage>
</organism>
<evidence type="ECO:0000256" key="3">
    <source>
        <dbReference type="ARBA" id="ARBA00023274"/>
    </source>
</evidence>
<keyword evidence="2 5" id="KW-0689">Ribosomal protein</keyword>
<evidence type="ECO:0000313" key="7">
    <source>
        <dbReference type="Proteomes" id="UP000320813"/>
    </source>
</evidence>
<evidence type="ECO:0000256" key="5">
    <source>
        <dbReference type="HAMAP-Rule" id="MF_00374"/>
    </source>
</evidence>
<dbReference type="EMBL" id="SGBD01000001">
    <property type="protein sequence ID" value="RZD15161.1"/>
    <property type="molecule type" value="Genomic_DNA"/>
</dbReference>
<dbReference type="HAMAP" id="MF_00374">
    <property type="entry name" value="Ribosomal_uL29"/>
    <property type="match status" value="1"/>
</dbReference>
<dbReference type="Pfam" id="PF00831">
    <property type="entry name" value="Ribosomal_L29"/>
    <property type="match status" value="1"/>
</dbReference>
<dbReference type="SUPFAM" id="SSF46561">
    <property type="entry name" value="Ribosomal protein L29 (L29p)"/>
    <property type="match status" value="1"/>
</dbReference>
<proteinExistence type="inferred from homology"/>
<evidence type="ECO:0000313" key="6">
    <source>
        <dbReference type="EMBL" id="RZD15161.1"/>
    </source>
</evidence>
<reference evidence="6 7" key="1">
    <citation type="submission" date="2019-01" db="EMBL/GenBank/DDBJ databases">
        <title>Insights into ecological role of a new deltaproteobacterial order Candidatus Sinidesulfobacterales (Sva0485) by metagenomics and metatranscriptomics.</title>
        <authorList>
            <person name="Tan S."/>
            <person name="Liu J."/>
            <person name="Fang Y."/>
            <person name="Hedlund B.P."/>
            <person name="Lian Z.H."/>
            <person name="Huang L.Y."/>
            <person name="Li J.T."/>
            <person name="Huang L.N."/>
            <person name="Li W.J."/>
            <person name="Jiang H.C."/>
            <person name="Dong H.L."/>
            <person name="Shu W.S."/>
        </authorList>
    </citation>
    <scope>NUCLEOTIDE SEQUENCE [LARGE SCALE GENOMIC DNA]</scope>
    <source>
        <strain evidence="6">AP3</strain>
    </source>
</reference>
<sequence length="65" mass="7620">MKYNELKAMNDDELLVKETDFRKEIFNLTVQKSIGSLENPKRIKTVKKDIARIKTILNERGGRQL</sequence>
<keyword evidence="3 5" id="KW-0687">Ribonucleoprotein</keyword>
<dbReference type="InterPro" id="IPR050063">
    <property type="entry name" value="Ribosomal_protein_uL29"/>
</dbReference>
<dbReference type="InterPro" id="IPR036049">
    <property type="entry name" value="Ribosomal_uL29_sf"/>
</dbReference>
<accession>A0A519BD16</accession>
<dbReference type="NCBIfam" id="TIGR00012">
    <property type="entry name" value="L29"/>
    <property type="match status" value="1"/>
</dbReference>
<dbReference type="PROSITE" id="PS00579">
    <property type="entry name" value="RIBOSOMAL_L29"/>
    <property type="match status" value="1"/>
</dbReference>
<dbReference type="PANTHER" id="PTHR10916:SF0">
    <property type="entry name" value="LARGE RIBOSOMAL SUBUNIT PROTEIN UL29C"/>
    <property type="match status" value="1"/>
</dbReference>
<dbReference type="AlphaFoldDB" id="A0A519BD16"/>
<protein>
    <recommendedName>
        <fullName evidence="4 5">Large ribosomal subunit protein uL29</fullName>
    </recommendedName>
</protein>